<feature type="region of interest" description="Disordered" evidence="1">
    <location>
        <begin position="1"/>
        <end position="196"/>
    </location>
</feature>
<evidence type="ECO:0000313" key="2">
    <source>
        <dbReference type="EMBL" id="EFE43879.1"/>
    </source>
</evidence>
<feature type="compositionally biased region" description="Polar residues" evidence="1">
    <location>
        <begin position="1"/>
        <end position="19"/>
    </location>
</feature>
<feature type="compositionally biased region" description="Basic residues" evidence="1">
    <location>
        <begin position="428"/>
        <end position="438"/>
    </location>
</feature>
<feature type="region of interest" description="Disordered" evidence="1">
    <location>
        <begin position="788"/>
        <end position="851"/>
    </location>
</feature>
<dbReference type="OrthoDB" id="5406427at2759"/>
<dbReference type="Proteomes" id="UP000008383">
    <property type="component" value="Unassembled WGS sequence"/>
</dbReference>
<keyword evidence="3" id="KW-1185">Reference proteome</keyword>
<name>D4D2L5_TRIVH</name>
<feature type="compositionally biased region" description="Low complexity" evidence="1">
    <location>
        <begin position="96"/>
        <end position="129"/>
    </location>
</feature>
<dbReference type="EMBL" id="ACYE01000073">
    <property type="protein sequence ID" value="EFE43879.1"/>
    <property type="molecule type" value="Genomic_DNA"/>
</dbReference>
<feature type="compositionally biased region" description="Polar residues" evidence="1">
    <location>
        <begin position="829"/>
        <end position="849"/>
    </location>
</feature>
<accession>D4D2L5</accession>
<feature type="compositionally biased region" description="Polar residues" evidence="1">
    <location>
        <begin position="231"/>
        <end position="262"/>
    </location>
</feature>
<dbReference type="HOGENOM" id="CLU_007264_0_0_1"/>
<sequence length="952" mass="102103">MTSISLGAHQPSSHWNTASHIHLHSPESPSYDTRMNPPSSPLPNPPFSFPAQAPSSTDTSRVPSGIPSNNMSSSSRRGRRQPPASLPSFSFPQAPPESVSSTSPTTAAAVAAAGSAPTTKTIPTAPASPVLVEPAHLNAKGHRRQPSEFLGDASSQVAISSSKATASTLPHPGPGLTTGPGRGARRHAHRRSQAISSVDLTVVAKAFPPVPVSGSVPTSPILPFANDKNSKLSSRSFPEMHTAQTSPQRVEQQHQQKLQVSPTRRPYKEESITTATTATTTTASEVAPVSCRPLSTISSESSVSTVRPNQIFSDRSGSGQRSGASSPLHNSNESTARPKTAGAQLAMKWKPFGPSSDNNEHTKRPLSASASMALNFSLGNVCRSQDAERTASNSSSSTTNAQAATPSDQDMEDAETSTLTQRTAHERKPSKKQKKKRSWAGILIRKGKKRSSKKSRKSPTPPPMLTRTNSELGSMYSVDFDHDNTIVIRTPTAQNAPRSHPQSGEPASSTDNSLEKAWTPKSFYEQQSNPDIFSPVIDLDAALGPFNTPEMGPERNITSGFMIASKRMYSGGRRGEFVGPEMRYHRRAESAPEMPPFDRSFLGASRFGLSTAMENPDVFDEEEEDAFLAQNDDQANQKNAESFEADDDAAENDSSSSGEEEEEDEEDSDVEEAGLGIQVVDSSNLPDLYPASVESRPSTAQVITPRTPYAHAIDFESQSQRSNSNSTTYHHPGSIGIVGSDSGQASPRNFDEKRPSTSPEFIYNISNATNLTPIPAIIPPVPMIPQAFPSPAPSSTSFDVPRLNTASSSMTDRHHSSGSVYSGEPGSDYLQNSSEDVPSLTSSASTMTGNIPRLPSAIYGRIPGDRAASFSHVLQLNSAANSAGSNGHSNNNRPSSSKRSSLVSFSRLVGANSERSKLSHEEKAPTDESEKRKKKGLRITRLMQFWKVKDKR</sequence>
<evidence type="ECO:0000313" key="3">
    <source>
        <dbReference type="Proteomes" id="UP000008383"/>
    </source>
</evidence>
<feature type="compositionally biased region" description="Pro residues" evidence="1">
    <location>
        <begin position="38"/>
        <end position="48"/>
    </location>
</feature>
<feature type="compositionally biased region" description="Low complexity" evidence="1">
    <location>
        <begin position="880"/>
        <end position="907"/>
    </location>
</feature>
<dbReference type="KEGG" id="tve:TRV_01320"/>
<feature type="region of interest" description="Disordered" evidence="1">
    <location>
        <begin position="640"/>
        <end position="703"/>
    </location>
</feature>
<protein>
    <submittedName>
        <fullName evidence="2">Cell wall proline rich protein, putative</fullName>
    </submittedName>
</protein>
<comment type="caution">
    <text evidence="2">The sequence shown here is derived from an EMBL/GenBank/DDBJ whole genome shotgun (WGS) entry which is preliminary data.</text>
</comment>
<feature type="compositionally biased region" description="Basic residues" evidence="1">
    <location>
        <begin position="445"/>
        <end position="457"/>
    </location>
</feature>
<organism evidence="2 3">
    <name type="scientific">Trichophyton verrucosum (strain HKI 0517)</name>
    <dbReference type="NCBI Taxonomy" id="663202"/>
    <lineage>
        <taxon>Eukaryota</taxon>
        <taxon>Fungi</taxon>
        <taxon>Dikarya</taxon>
        <taxon>Ascomycota</taxon>
        <taxon>Pezizomycotina</taxon>
        <taxon>Eurotiomycetes</taxon>
        <taxon>Eurotiomycetidae</taxon>
        <taxon>Onygenales</taxon>
        <taxon>Arthrodermataceae</taxon>
        <taxon>Trichophyton</taxon>
    </lineage>
</organism>
<feature type="compositionally biased region" description="Polar residues" evidence="1">
    <location>
        <begin position="153"/>
        <end position="167"/>
    </location>
</feature>
<feature type="compositionally biased region" description="Low complexity" evidence="1">
    <location>
        <begin position="63"/>
        <end position="75"/>
    </location>
</feature>
<dbReference type="AlphaFoldDB" id="D4D2L5"/>
<feature type="compositionally biased region" description="Low complexity" evidence="1">
    <location>
        <begin position="390"/>
        <end position="407"/>
    </location>
</feature>
<feature type="region of interest" description="Disordered" evidence="1">
    <location>
        <begin position="717"/>
        <end position="758"/>
    </location>
</feature>
<feature type="compositionally biased region" description="Polar residues" evidence="1">
    <location>
        <begin position="492"/>
        <end position="512"/>
    </location>
</feature>
<feature type="region of interest" description="Disordered" evidence="1">
    <location>
        <begin position="385"/>
        <end position="471"/>
    </location>
</feature>
<proteinExistence type="predicted"/>
<feature type="compositionally biased region" description="Low complexity" evidence="1">
    <location>
        <begin position="313"/>
        <end position="326"/>
    </location>
</feature>
<feature type="compositionally biased region" description="Basic residues" evidence="1">
    <location>
        <begin position="183"/>
        <end position="192"/>
    </location>
</feature>
<gene>
    <name evidence="2" type="ORF">TRV_01320</name>
</gene>
<feature type="compositionally biased region" description="Low complexity" evidence="1">
    <location>
        <begin position="273"/>
        <end position="283"/>
    </location>
</feature>
<dbReference type="GeneID" id="9579712"/>
<feature type="compositionally biased region" description="Polar residues" evidence="1">
    <location>
        <begin position="327"/>
        <end position="337"/>
    </location>
</feature>
<reference evidence="3" key="1">
    <citation type="journal article" date="2011" name="Genome Biol.">
        <title>Comparative and functional genomics provide insights into the pathogenicity of dermatophytic fungi.</title>
        <authorList>
            <person name="Burmester A."/>
            <person name="Shelest E."/>
            <person name="Gloeckner G."/>
            <person name="Heddergott C."/>
            <person name="Schindler S."/>
            <person name="Staib P."/>
            <person name="Heidel A."/>
            <person name="Felder M."/>
            <person name="Petzold A."/>
            <person name="Szafranski K."/>
            <person name="Feuermann M."/>
            <person name="Pedruzzi I."/>
            <person name="Priebe S."/>
            <person name="Groth M."/>
            <person name="Winkler R."/>
            <person name="Li W."/>
            <person name="Kniemeyer O."/>
            <person name="Schroeckh V."/>
            <person name="Hertweck C."/>
            <person name="Hube B."/>
            <person name="White T.C."/>
            <person name="Platzer M."/>
            <person name="Guthke R."/>
            <person name="Heitman J."/>
            <person name="Woestemeyer J."/>
            <person name="Zipfel P.F."/>
            <person name="Monod M."/>
            <person name="Brakhage A.A."/>
        </authorList>
    </citation>
    <scope>NUCLEOTIDE SEQUENCE [LARGE SCALE GENOMIC DNA]</scope>
    <source>
        <strain evidence="3">HKI 0517</strain>
    </source>
</reference>
<feature type="compositionally biased region" description="Acidic residues" evidence="1">
    <location>
        <begin position="658"/>
        <end position="672"/>
    </location>
</feature>
<evidence type="ECO:0000256" key="1">
    <source>
        <dbReference type="SAM" id="MobiDB-lite"/>
    </source>
</evidence>
<feature type="region of interest" description="Disordered" evidence="1">
    <location>
        <begin position="880"/>
        <end position="936"/>
    </location>
</feature>
<feature type="compositionally biased region" description="Low complexity" evidence="1">
    <location>
        <begin position="717"/>
        <end position="728"/>
    </location>
</feature>
<dbReference type="RefSeq" id="XP_003024490.1">
    <property type="nucleotide sequence ID" value="XM_003024444.1"/>
</dbReference>
<feature type="region of interest" description="Disordered" evidence="1">
    <location>
        <begin position="208"/>
        <end position="342"/>
    </location>
</feature>
<feature type="region of interest" description="Disordered" evidence="1">
    <location>
        <begin position="492"/>
        <end position="515"/>
    </location>
</feature>
<feature type="compositionally biased region" description="Basic and acidic residues" evidence="1">
    <location>
        <begin position="914"/>
        <end position="931"/>
    </location>
</feature>
<feature type="compositionally biased region" description="Low complexity" evidence="1">
    <location>
        <begin position="295"/>
        <end position="306"/>
    </location>
</feature>